<dbReference type="PANTHER" id="PTHR48041:SF91">
    <property type="entry name" value="ABC TRANSPORTER G FAMILY MEMBER 28"/>
    <property type="match status" value="1"/>
</dbReference>
<dbReference type="GO" id="GO:0005524">
    <property type="term" value="F:ATP binding"/>
    <property type="evidence" value="ECO:0007669"/>
    <property type="project" value="InterPro"/>
</dbReference>
<dbReference type="GO" id="GO:0016020">
    <property type="term" value="C:membrane"/>
    <property type="evidence" value="ECO:0007669"/>
    <property type="project" value="UniProtKB-SubCell"/>
</dbReference>
<evidence type="ECO:0000259" key="7">
    <source>
        <dbReference type="PROSITE" id="PS50893"/>
    </source>
</evidence>
<sequence>MSTSPNTTCLSNQQGSVLSSTVTCLDGFHCPNNKLGNPPEICPPTTQCRLTRLQEHHNICNHAQGTYEPTVCQPGYYCPSGGQSQIPCPKGHFCPLGTVEPFKCFKLSACPEGSTRELPTAGLLYAVLLDIVVVMFVAWPFLSGWIRHRSRAKLGGKPGEPVSEREIECCGRNTPFTTTESSSHVAQFFRPHHSQGAIPGIEVAFRSLSMRPTEHESLTLNRLRDLVALVPQDDIMLPDMTVQENILYSSRIRLGGSRKDVEIRRYVDHLITSLGLSSVRNRLVGEVGGRGLSGGERKRVNIALELAAAPRIIVLDEPTSGLDAKTALSVIELLKSLTTHGVTVICVIHQPRPEIFSSLDDMLLLNRGRQIYFGAAADAKQCFVDAGYNFPVASNSADTMMDILSCYDNIDLCQHKKSSPGSPGRDNRDLRAPLSFVRQGRALWHRQVFLAFMRGVKQQTRQYPSFLLEIVTGAATGLLIGLSNYEFKGHLFQGLFHPPFQLLSSPVSYRLLTEQGMLLCLTIGKMIYYYTT</sequence>
<protein>
    <recommendedName>
        <fullName evidence="7">ABC transporter domain-containing protein</fullName>
    </recommendedName>
</protein>
<reference evidence="8" key="1">
    <citation type="submission" date="2022-11" db="EMBL/GenBank/DDBJ databases">
        <authorList>
            <person name="Petersen C."/>
        </authorList>
    </citation>
    <scope>NUCLEOTIDE SEQUENCE</scope>
    <source>
        <strain evidence="8">IBT 22155</strain>
    </source>
</reference>
<accession>A0A9W9GVF6</accession>
<evidence type="ECO:0000256" key="4">
    <source>
        <dbReference type="ARBA" id="ARBA00022989"/>
    </source>
</evidence>
<dbReference type="GO" id="GO:0016887">
    <property type="term" value="F:ATP hydrolysis activity"/>
    <property type="evidence" value="ECO:0007669"/>
    <property type="project" value="InterPro"/>
</dbReference>
<evidence type="ECO:0000256" key="2">
    <source>
        <dbReference type="ARBA" id="ARBA00022448"/>
    </source>
</evidence>
<evidence type="ECO:0000256" key="6">
    <source>
        <dbReference type="SAM" id="Phobius"/>
    </source>
</evidence>
<evidence type="ECO:0000256" key="5">
    <source>
        <dbReference type="ARBA" id="ARBA00023136"/>
    </source>
</evidence>
<dbReference type="RefSeq" id="XP_056521174.1">
    <property type="nucleotide sequence ID" value="XM_056667578.1"/>
</dbReference>
<dbReference type="SUPFAM" id="SSF52540">
    <property type="entry name" value="P-loop containing nucleoside triphosphate hydrolases"/>
    <property type="match status" value="1"/>
</dbReference>
<dbReference type="OrthoDB" id="66620at2759"/>
<feature type="transmembrane region" description="Helical" evidence="6">
    <location>
        <begin position="123"/>
        <end position="142"/>
    </location>
</feature>
<dbReference type="InterPro" id="IPR050352">
    <property type="entry name" value="ABCG_transporters"/>
</dbReference>
<dbReference type="AlphaFoldDB" id="A0A9W9GVF6"/>
<evidence type="ECO:0000256" key="1">
    <source>
        <dbReference type="ARBA" id="ARBA00004141"/>
    </source>
</evidence>
<keyword evidence="3 6" id="KW-0812">Transmembrane</keyword>
<gene>
    <name evidence="8" type="ORF">N7515_006834</name>
</gene>
<name>A0A9W9GVF6_9EURO</name>
<reference evidence="8" key="2">
    <citation type="journal article" date="2023" name="IMA Fungus">
        <title>Comparative genomic study of the Penicillium genus elucidates a diverse pangenome and 15 lateral gene transfer events.</title>
        <authorList>
            <person name="Petersen C."/>
            <person name="Sorensen T."/>
            <person name="Nielsen M.R."/>
            <person name="Sondergaard T.E."/>
            <person name="Sorensen J.L."/>
            <person name="Fitzpatrick D.A."/>
            <person name="Frisvad J.C."/>
            <person name="Nielsen K.L."/>
        </authorList>
    </citation>
    <scope>NUCLEOTIDE SEQUENCE</scope>
    <source>
        <strain evidence="8">IBT 22155</strain>
    </source>
</reference>
<keyword evidence="5 6" id="KW-0472">Membrane</keyword>
<dbReference type="GeneID" id="81406748"/>
<feature type="domain" description="ABC transporter" evidence="7">
    <location>
        <begin position="129"/>
        <end position="392"/>
    </location>
</feature>
<keyword evidence="2" id="KW-0813">Transport</keyword>
<dbReference type="InterPro" id="IPR027417">
    <property type="entry name" value="P-loop_NTPase"/>
</dbReference>
<dbReference type="InterPro" id="IPR017871">
    <property type="entry name" value="ABC_transporter-like_CS"/>
</dbReference>
<dbReference type="PROSITE" id="PS00211">
    <property type="entry name" value="ABC_TRANSPORTER_1"/>
    <property type="match status" value="1"/>
</dbReference>
<dbReference type="Gene3D" id="3.40.50.300">
    <property type="entry name" value="P-loop containing nucleotide triphosphate hydrolases"/>
    <property type="match status" value="1"/>
</dbReference>
<comment type="subcellular location">
    <subcellularLocation>
        <location evidence="1">Membrane</location>
        <topology evidence="1">Multi-pass membrane protein</topology>
    </subcellularLocation>
</comment>
<dbReference type="Pfam" id="PF00005">
    <property type="entry name" value="ABC_tran"/>
    <property type="match status" value="1"/>
</dbReference>
<dbReference type="EMBL" id="JAPQKL010000005">
    <property type="protein sequence ID" value="KAJ5130795.1"/>
    <property type="molecule type" value="Genomic_DNA"/>
</dbReference>
<keyword evidence="4 6" id="KW-1133">Transmembrane helix</keyword>
<evidence type="ECO:0000313" key="9">
    <source>
        <dbReference type="Proteomes" id="UP001149079"/>
    </source>
</evidence>
<dbReference type="Proteomes" id="UP001149079">
    <property type="component" value="Unassembled WGS sequence"/>
</dbReference>
<keyword evidence="9" id="KW-1185">Reference proteome</keyword>
<dbReference type="GO" id="GO:0042626">
    <property type="term" value="F:ATPase-coupled transmembrane transporter activity"/>
    <property type="evidence" value="ECO:0007669"/>
    <property type="project" value="TreeGrafter"/>
</dbReference>
<evidence type="ECO:0000256" key="3">
    <source>
        <dbReference type="ARBA" id="ARBA00022692"/>
    </source>
</evidence>
<dbReference type="InterPro" id="IPR003439">
    <property type="entry name" value="ABC_transporter-like_ATP-bd"/>
</dbReference>
<organism evidence="8 9">
    <name type="scientific">Penicillium bovifimosum</name>
    <dbReference type="NCBI Taxonomy" id="126998"/>
    <lineage>
        <taxon>Eukaryota</taxon>
        <taxon>Fungi</taxon>
        <taxon>Dikarya</taxon>
        <taxon>Ascomycota</taxon>
        <taxon>Pezizomycotina</taxon>
        <taxon>Eurotiomycetes</taxon>
        <taxon>Eurotiomycetidae</taxon>
        <taxon>Eurotiales</taxon>
        <taxon>Aspergillaceae</taxon>
        <taxon>Penicillium</taxon>
    </lineage>
</organism>
<dbReference type="PROSITE" id="PS50893">
    <property type="entry name" value="ABC_TRANSPORTER_2"/>
    <property type="match status" value="1"/>
</dbReference>
<comment type="caution">
    <text evidence="8">The sequence shown here is derived from an EMBL/GenBank/DDBJ whole genome shotgun (WGS) entry which is preliminary data.</text>
</comment>
<dbReference type="PANTHER" id="PTHR48041">
    <property type="entry name" value="ABC TRANSPORTER G FAMILY MEMBER 28"/>
    <property type="match status" value="1"/>
</dbReference>
<evidence type="ECO:0000313" key="8">
    <source>
        <dbReference type="EMBL" id="KAJ5130795.1"/>
    </source>
</evidence>
<proteinExistence type="predicted"/>